<feature type="transmembrane region" description="Helical" evidence="1">
    <location>
        <begin position="184"/>
        <end position="206"/>
    </location>
</feature>
<feature type="transmembrane region" description="Helical" evidence="1">
    <location>
        <begin position="28"/>
        <end position="48"/>
    </location>
</feature>
<organism evidence="2">
    <name type="scientific">Chaetoceros debilis</name>
    <dbReference type="NCBI Taxonomy" id="122233"/>
    <lineage>
        <taxon>Eukaryota</taxon>
        <taxon>Sar</taxon>
        <taxon>Stramenopiles</taxon>
        <taxon>Ochrophyta</taxon>
        <taxon>Bacillariophyta</taxon>
        <taxon>Coscinodiscophyceae</taxon>
        <taxon>Chaetocerotophycidae</taxon>
        <taxon>Chaetocerotales</taxon>
        <taxon>Chaetocerotaceae</taxon>
        <taxon>Chaetoceros</taxon>
    </lineage>
</organism>
<protein>
    <submittedName>
        <fullName evidence="2">Uncharacterized protein</fullName>
    </submittedName>
</protein>
<feature type="transmembrane region" description="Helical" evidence="1">
    <location>
        <begin position="267"/>
        <end position="289"/>
    </location>
</feature>
<dbReference type="EMBL" id="HBIO01007729">
    <property type="protein sequence ID" value="CAE0460984.1"/>
    <property type="molecule type" value="Transcribed_RNA"/>
</dbReference>
<evidence type="ECO:0000313" key="2">
    <source>
        <dbReference type="EMBL" id="CAE0460984.1"/>
    </source>
</evidence>
<dbReference type="AlphaFoldDB" id="A0A7S3Q0B2"/>
<feature type="transmembrane region" description="Helical" evidence="1">
    <location>
        <begin position="116"/>
        <end position="135"/>
    </location>
</feature>
<proteinExistence type="predicted"/>
<gene>
    <name evidence="2" type="ORF">CDEB00056_LOCUS5825</name>
</gene>
<reference evidence="2" key="1">
    <citation type="submission" date="2021-01" db="EMBL/GenBank/DDBJ databases">
        <authorList>
            <person name="Corre E."/>
            <person name="Pelletier E."/>
            <person name="Niang G."/>
            <person name="Scheremetjew M."/>
            <person name="Finn R."/>
            <person name="Kale V."/>
            <person name="Holt S."/>
            <person name="Cochrane G."/>
            <person name="Meng A."/>
            <person name="Brown T."/>
            <person name="Cohen L."/>
        </authorList>
    </citation>
    <scope>NUCLEOTIDE SEQUENCE</scope>
    <source>
        <strain evidence="2">MM31A-1</strain>
    </source>
</reference>
<keyword evidence="1" id="KW-1133">Transmembrane helix</keyword>
<keyword evidence="1" id="KW-0472">Membrane</keyword>
<name>A0A7S3Q0B2_9STRA</name>
<evidence type="ECO:0000256" key="1">
    <source>
        <dbReference type="SAM" id="Phobius"/>
    </source>
</evidence>
<feature type="transmembrane region" description="Helical" evidence="1">
    <location>
        <begin position="227"/>
        <end position="247"/>
    </location>
</feature>
<keyword evidence="1" id="KW-0812">Transmembrane</keyword>
<sequence>MTATKLRPSSAGAGGNIKYTVAAETWRFIAYIFFWSMCAFAILFTKFYTSALLAEGPTAYGLPEGDQCGPFGRSGWDGLEAGQGFEFGTQSHLQMLFGFKNICANWDYSPSREFTAMVYPLFEYSLLVYLILDFWTTQLANNRGELNAWFWKFSQAAFVINIILAAQFRMIFVCIAYENVRAHTAGFLGLQVCLILVAAHNSLFLIDTDVSYEFLGGIKNTRTAIKAYLIGLLAISSIKVTATTYVVMHGVGAPWTLEPSFLPGKAVGQVVDLVWMLFNAVAPLFISYFRSHREIPIVIEISTSAPTYIDSAGEYETLKKSGGNNYESTL</sequence>
<feature type="transmembrane region" description="Helical" evidence="1">
    <location>
        <begin position="156"/>
        <end position="178"/>
    </location>
</feature>
<accession>A0A7S3Q0B2</accession>